<feature type="domain" description="Phosphoribosyltransferase" evidence="7">
    <location>
        <begin position="64"/>
        <end position="164"/>
    </location>
</feature>
<dbReference type="CDD" id="cd06223">
    <property type="entry name" value="PRTases_typeI"/>
    <property type="match status" value="1"/>
</dbReference>
<dbReference type="AlphaFoldDB" id="A0A139X2L2"/>
<feature type="binding site" evidence="6">
    <location>
        <position position="99"/>
    </location>
    <ligand>
        <name>5-phospho-alpha-D-ribose 1-diphosphate</name>
        <dbReference type="ChEBI" id="CHEBI:58017"/>
        <note>ligand shared between dimeric partners</note>
    </ligand>
</feature>
<feature type="binding site" description="in other chain" evidence="6">
    <location>
        <position position="34"/>
    </location>
    <ligand>
        <name>5-phospho-alpha-D-ribose 1-diphosphate</name>
        <dbReference type="ChEBI" id="CHEBI:58017"/>
        <note>ligand shared between dimeric partners</note>
    </ligand>
</feature>
<accession>A0A139X2L2</accession>
<comment type="cofactor">
    <cofactor evidence="6">
        <name>Mg(2+)</name>
        <dbReference type="ChEBI" id="CHEBI:18420"/>
    </cofactor>
</comment>
<keyword evidence="6" id="KW-0460">Magnesium</keyword>
<comment type="pathway">
    <text evidence="1 6">Pyrimidine metabolism; UMP biosynthesis via de novo pathway; UMP from orotate: step 1/2.</text>
</comment>
<comment type="function">
    <text evidence="6">Catalyzes the transfer of a ribosyl phosphate group from 5-phosphoribose 1-diphosphate to orotate, leading to the formation of orotidine monophosphate (OMP).</text>
</comment>
<dbReference type="GO" id="GO:0019856">
    <property type="term" value="P:pyrimidine nucleobase biosynthetic process"/>
    <property type="evidence" value="ECO:0007669"/>
    <property type="project" value="TreeGrafter"/>
</dbReference>
<dbReference type="GO" id="GO:0000287">
    <property type="term" value="F:magnesium ion binding"/>
    <property type="evidence" value="ECO:0007669"/>
    <property type="project" value="UniProtKB-UniRule"/>
</dbReference>
<proteinExistence type="inferred from homology"/>
<organism evidence="8 9">
    <name type="scientific">Scytonema hofmannii PCC 7110</name>
    <dbReference type="NCBI Taxonomy" id="128403"/>
    <lineage>
        <taxon>Bacteria</taxon>
        <taxon>Bacillati</taxon>
        <taxon>Cyanobacteriota</taxon>
        <taxon>Cyanophyceae</taxon>
        <taxon>Nostocales</taxon>
        <taxon>Scytonemataceae</taxon>
        <taxon>Scytonema</taxon>
    </lineage>
</organism>
<dbReference type="SUPFAM" id="SSF53271">
    <property type="entry name" value="PRTase-like"/>
    <property type="match status" value="1"/>
</dbReference>
<keyword evidence="4 6" id="KW-0808">Transferase</keyword>
<feature type="binding site" evidence="6">
    <location>
        <position position="103"/>
    </location>
    <ligand>
        <name>5-phospho-alpha-D-ribose 1-diphosphate</name>
        <dbReference type="ChEBI" id="CHEBI:58017"/>
        <note>ligand shared between dimeric partners</note>
    </ligand>
</feature>
<dbReference type="InterPro" id="IPR029057">
    <property type="entry name" value="PRTase-like"/>
</dbReference>
<comment type="subunit">
    <text evidence="6">Homodimer.</text>
</comment>
<evidence type="ECO:0000313" key="9">
    <source>
        <dbReference type="Proteomes" id="UP000076925"/>
    </source>
</evidence>
<dbReference type="PANTHER" id="PTHR19278">
    <property type="entry name" value="OROTATE PHOSPHORIBOSYLTRANSFERASE"/>
    <property type="match status" value="1"/>
</dbReference>
<dbReference type="GO" id="GO:0044205">
    <property type="term" value="P:'de novo' UMP biosynthetic process"/>
    <property type="evidence" value="ECO:0007669"/>
    <property type="project" value="UniProtKB-UniRule"/>
</dbReference>
<dbReference type="InterPro" id="IPR004467">
    <property type="entry name" value="Or_phspho_trans_dom"/>
</dbReference>
<comment type="similarity">
    <text evidence="6">Belongs to the purine/pyrimidine phosphoribosyltransferase family. PyrE subfamily.</text>
</comment>
<dbReference type="NCBIfam" id="TIGR00336">
    <property type="entry name" value="pyrE"/>
    <property type="match status" value="1"/>
</dbReference>
<dbReference type="GO" id="GO:0004588">
    <property type="term" value="F:orotate phosphoribosyltransferase activity"/>
    <property type="evidence" value="ECO:0007669"/>
    <property type="project" value="UniProtKB-UniRule"/>
</dbReference>
<evidence type="ECO:0000259" key="7">
    <source>
        <dbReference type="Pfam" id="PF00156"/>
    </source>
</evidence>
<protein>
    <recommendedName>
        <fullName evidence="2 6">Orotate phosphoribosyltransferase</fullName>
        <shortName evidence="6">OPRT</shortName>
        <shortName evidence="6">OPRTase</shortName>
        <ecNumber evidence="2 6">2.4.2.10</ecNumber>
    </recommendedName>
</protein>
<evidence type="ECO:0000256" key="3">
    <source>
        <dbReference type="ARBA" id="ARBA00022676"/>
    </source>
</evidence>
<dbReference type="HAMAP" id="MF_01208">
    <property type="entry name" value="PyrE"/>
    <property type="match status" value="1"/>
</dbReference>
<evidence type="ECO:0000256" key="1">
    <source>
        <dbReference type="ARBA" id="ARBA00004889"/>
    </source>
</evidence>
<evidence type="ECO:0000256" key="6">
    <source>
        <dbReference type="HAMAP-Rule" id="MF_01208"/>
    </source>
</evidence>
<evidence type="ECO:0000256" key="2">
    <source>
        <dbReference type="ARBA" id="ARBA00011971"/>
    </source>
</evidence>
<dbReference type="UniPathway" id="UPA00070">
    <property type="reaction ID" value="UER00119"/>
</dbReference>
<evidence type="ECO:0000256" key="4">
    <source>
        <dbReference type="ARBA" id="ARBA00022679"/>
    </source>
</evidence>
<dbReference type="Gene3D" id="3.40.50.2020">
    <property type="match status" value="1"/>
</dbReference>
<dbReference type="EC" id="2.4.2.10" evidence="2 6"/>
<feature type="binding site" description="in other chain" evidence="6">
    <location>
        <begin position="125"/>
        <end position="133"/>
    </location>
    <ligand>
        <name>5-phospho-alpha-D-ribose 1-diphosphate</name>
        <dbReference type="ChEBI" id="CHEBI:58017"/>
        <note>ligand shared between dimeric partners</note>
    </ligand>
</feature>
<dbReference type="Pfam" id="PF00156">
    <property type="entry name" value="Pribosyltran"/>
    <property type="match status" value="1"/>
</dbReference>
<dbReference type="RefSeq" id="WP_017749783.1">
    <property type="nucleotide sequence ID" value="NZ_KQ976354.1"/>
</dbReference>
<sequence>MKAFHEETKIITNKRELAKKIYEVSYLTGSFTLRSGKVANEYFDKYQFCCDPVLLDSIVRQMVDRIPSGTEVLAGLELGGIPIVVLLSYYSGLPAAFVRKEAKKYGTARLSEGTQVNGRKALIVEDVVTSGGQIVISTRQLRQLGAQIDSALCVIDRQEGAVETLASVGITLLSLLKRDDLS</sequence>
<keyword evidence="5 6" id="KW-0665">Pyrimidine biosynthesis</keyword>
<evidence type="ECO:0000313" key="8">
    <source>
        <dbReference type="EMBL" id="KYC38862.1"/>
    </source>
</evidence>
<keyword evidence="9" id="KW-1185">Reference proteome</keyword>
<dbReference type="InterPro" id="IPR023031">
    <property type="entry name" value="OPRT"/>
</dbReference>
<feature type="binding site" evidence="6">
    <location>
        <position position="157"/>
    </location>
    <ligand>
        <name>orotate</name>
        <dbReference type="ChEBI" id="CHEBI:30839"/>
    </ligand>
</feature>
<dbReference type="OrthoDB" id="4213751at2"/>
<gene>
    <name evidence="6" type="primary">pyrE</name>
    <name evidence="8" type="ORF">WA1_33140</name>
</gene>
<dbReference type="InterPro" id="IPR000836">
    <property type="entry name" value="PRTase_dom"/>
</dbReference>
<comment type="caution">
    <text evidence="6">Lacks conserved residue(s) required for the propagation of feature annotation.</text>
</comment>
<reference evidence="8 9" key="1">
    <citation type="journal article" date="2013" name="Genome Biol. Evol.">
        <title>Genomes of Stigonematalean cyanobacteria (subsection V) and the evolution of oxygenic photosynthesis from prokaryotes to plastids.</title>
        <authorList>
            <person name="Dagan T."/>
            <person name="Roettger M."/>
            <person name="Stucken K."/>
            <person name="Landan G."/>
            <person name="Koch R."/>
            <person name="Major P."/>
            <person name="Gould S.B."/>
            <person name="Goremykin V.V."/>
            <person name="Rippka R."/>
            <person name="Tandeau de Marsac N."/>
            <person name="Gugger M."/>
            <person name="Lockhart P.J."/>
            <person name="Allen J.F."/>
            <person name="Brune I."/>
            <person name="Maus I."/>
            <person name="Puhler A."/>
            <person name="Martin W.F."/>
        </authorList>
    </citation>
    <scope>NUCLEOTIDE SEQUENCE [LARGE SCALE GENOMIC DNA]</scope>
    <source>
        <strain evidence="8 9">PCC 7110</strain>
    </source>
</reference>
<feature type="binding site" description="in other chain" evidence="6">
    <location>
        <position position="100"/>
    </location>
    <ligand>
        <name>5-phospho-alpha-D-ribose 1-diphosphate</name>
        <dbReference type="ChEBI" id="CHEBI:58017"/>
        <note>ligand shared between dimeric partners</note>
    </ligand>
</feature>
<dbReference type="EMBL" id="ANNX02000036">
    <property type="protein sequence ID" value="KYC38862.1"/>
    <property type="molecule type" value="Genomic_DNA"/>
</dbReference>
<feature type="binding site" evidence="6">
    <location>
        <position position="129"/>
    </location>
    <ligand>
        <name>orotate</name>
        <dbReference type="ChEBI" id="CHEBI:30839"/>
    </ligand>
</feature>
<dbReference type="STRING" id="128403.WA1_33140"/>
<dbReference type="Proteomes" id="UP000076925">
    <property type="component" value="Unassembled WGS sequence"/>
</dbReference>
<dbReference type="PANTHER" id="PTHR19278:SF9">
    <property type="entry name" value="URIDINE 5'-MONOPHOSPHATE SYNTHASE"/>
    <property type="match status" value="1"/>
</dbReference>
<keyword evidence="3 6" id="KW-0328">Glycosyltransferase</keyword>
<evidence type="ECO:0000256" key="5">
    <source>
        <dbReference type="ARBA" id="ARBA00022975"/>
    </source>
</evidence>
<comment type="catalytic activity">
    <reaction evidence="6">
        <text>orotidine 5'-phosphate + diphosphate = orotate + 5-phospho-alpha-D-ribose 1-diphosphate</text>
        <dbReference type="Rhea" id="RHEA:10380"/>
        <dbReference type="ChEBI" id="CHEBI:30839"/>
        <dbReference type="ChEBI" id="CHEBI:33019"/>
        <dbReference type="ChEBI" id="CHEBI:57538"/>
        <dbReference type="ChEBI" id="CHEBI:58017"/>
        <dbReference type="EC" id="2.4.2.10"/>
    </reaction>
</comment>
<comment type="caution">
    <text evidence="8">The sequence shown here is derived from an EMBL/GenBank/DDBJ whole genome shotgun (WGS) entry which is preliminary data.</text>
</comment>
<name>A0A139X2L2_9CYAN</name>